<dbReference type="RefSeq" id="WP_263995383.1">
    <property type="nucleotide sequence ID" value="NZ_JACKVK010000005.1"/>
</dbReference>
<reference evidence="2" key="1">
    <citation type="submission" date="2020-07" db="EMBL/GenBank/DDBJ databases">
        <authorList>
            <person name="Pettersson B.M.F."/>
            <person name="Behra P.R.K."/>
            <person name="Ramesh M."/>
            <person name="Das S."/>
            <person name="Dasgupta S."/>
            <person name="Kirsebom L.A."/>
        </authorList>
    </citation>
    <scope>NUCLEOTIDE SEQUENCE</scope>
    <source>
        <strain evidence="2">DSM 44838</strain>
    </source>
</reference>
<accession>A0A9X2YZY3</accession>
<dbReference type="Pfam" id="PF12680">
    <property type="entry name" value="SnoaL_2"/>
    <property type="match status" value="1"/>
</dbReference>
<protein>
    <submittedName>
        <fullName evidence="2">Nuclear transport factor 2 family protein</fullName>
    </submittedName>
</protein>
<evidence type="ECO:0000313" key="3">
    <source>
        <dbReference type="Proteomes" id="UP001141629"/>
    </source>
</evidence>
<reference evidence="2" key="2">
    <citation type="journal article" date="2022" name="BMC Genomics">
        <title>Comparative genome analysis of mycobacteria focusing on tRNA and non-coding RNA.</title>
        <authorList>
            <person name="Behra P.R.K."/>
            <person name="Pettersson B.M.F."/>
            <person name="Ramesh M."/>
            <person name="Das S."/>
            <person name="Dasgupta S."/>
            <person name="Kirsebom L.A."/>
        </authorList>
    </citation>
    <scope>NUCLEOTIDE SEQUENCE</scope>
    <source>
        <strain evidence="2">DSM 44838</strain>
    </source>
</reference>
<organism evidence="2 3">
    <name type="scientific">Mycobacterium yunnanensis</name>
    <dbReference type="NCBI Taxonomy" id="368477"/>
    <lineage>
        <taxon>Bacteria</taxon>
        <taxon>Bacillati</taxon>
        <taxon>Actinomycetota</taxon>
        <taxon>Actinomycetes</taxon>
        <taxon>Mycobacteriales</taxon>
        <taxon>Mycobacteriaceae</taxon>
        <taxon>Mycobacterium</taxon>
    </lineage>
</organism>
<dbReference type="AlphaFoldDB" id="A0A9X2YZY3"/>
<comment type="caution">
    <text evidence="2">The sequence shown here is derived from an EMBL/GenBank/DDBJ whole genome shotgun (WGS) entry which is preliminary data.</text>
</comment>
<keyword evidence="3" id="KW-1185">Reference proteome</keyword>
<dbReference type="InterPro" id="IPR032710">
    <property type="entry name" value="NTF2-like_dom_sf"/>
</dbReference>
<proteinExistence type="predicted"/>
<dbReference type="SUPFAM" id="SSF54427">
    <property type="entry name" value="NTF2-like"/>
    <property type="match status" value="1"/>
</dbReference>
<gene>
    <name evidence="2" type="ORF">H7K45_08615</name>
</gene>
<dbReference type="InterPro" id="IPR037401">
    <property type="entry name" value="SnoaL-like"/>
</dbReference>
<name>A0A9X2YZY3_9MYCO</name>
<dbReference type="Proteomes" id="UP001141629">
    <property type="component" value="Unassembled WGS sequence"/>
</dbReference>
<dbReference type="EMBL" id="JACKVK010000005">
    <property type="protein sequence ID" value="MCV7420600.1"/>
    <property type="molecule type" value="Genomic_DNA"/>
</dbReference>
<evidence type="ECO:0000313" key="2">
    <source>
        <dbReference type="EMBL" id="MCV7420600.1"/>
    </source>
</evidence>
<feature type="domain" description="SnoaL-like" evidence="1">
    <location>
        <begin position="9"/>
        <end position="105"/>
    </location>
</feature>
<sequence>MPSTLTPEVRYLIDAANRGDVDAFLATFTSYQGVVDDWGRRFHGPEAIRRWSDAEFIGRQVSLNVIHFYSIDETEVVVIAQVGGNGFNGPSTFTFRVAHGKITEMRITA</sequence>
<dbReference type="Gene3D" id="3.10.450.50">
    <property type="match status" value="1"/>
</dbReference>
<evidence type="ECO:0000259" key="1">
    <source>
        <dbReference type="Pfam" id="PF12680"/>
    </source>
</evidence>